<name>A0A8S9MG74_BRACR</name>
<evidence type="ECO:0000313" key="3">
    <source>
        <dbReference type="Proteomes" id="UP000712281"/>
    </source>
</evidence>
<dbReference type="EMBL" id="QGKW02000007">
    <property type="protein sequence ID" value="KAF2617238.1"/>
    <property type="molecule type" value="Genomic_DNA"/>
</dbReference>
<sequence>MHHWVRASSSDFTGTPPQQRSGNQKGVKGRVKRLACFLVDRRGLSMDIEGITKRMAKVVGQMQSFGIQQIIYRSPSLQERQRPRENRQTYPKRSQKDLVGVEQSVNELVGHLVENDSIQVVSISGMGASSSTLSERLLFMYLVDKDGQGDYALLTILIKNMKATIHDVHKYVTIPGMGGGCFVNALRGLMC</sequence>
<dbReference type="Proteomes" id="UP000712281">
    <property type="component" value="Unassembled WGS sequence"/>
</dbReference>
<comment type="caution">
    <text evidence="2">The sequence shown here is derived from an EMBL/GenBank/DDBJ whole genome shotgun (WGS) entry which is preliminary data.</text>
</comment>
<evidence type="ECO:0000313" key="2">
    <source>
        <dbReference type="EMBL" id="KAF2617238.1"/>
    </source>
</evidence>
<feature type="region of interest" description="Disordered" evidence="1">
    <location>
        <begin position="76"/>
        <end position="96"/>
    </location>
</feature>
<feature type="region of interest" description="Disordered" evidence="1">
    <location>
        <begin position="1"/>
        <end position="27"/>
    </location>
</feature>
<evidence type="ECO:0000256" key="1">
    <source>
        <dbReference type="SAM" id="MobiDB-lite"/>
    </source>
</evidence>
<protein>
    <submittedName>
        <fullName evidence="2">Uncharacterized protein</fullName>
    </submittedName>
</protein>
<organism evidence="2 3">
    <name type="scientific">Brassica cretica</name>
    <name type="common">Mustard</name>
    <dbReference type="NCBI Taxonomy" id="69181"/>
    <lineage>
        <taxon>Eukaryota</taxon>
        <taxon>Viridiplantae</taxon>
        <taxon>Streptophyta</taxon>
        <taxon>Embryophyta</taxon>
        <taxon>Tracheophyta</taxon>
        <taxon>Spermatophyta</taxon>
        <taxon>Magnoliopsida</taxon>
        <taxon>eudicotyledons</taxon>
        <taxon>Gunneridae</taxon>
        <taxon>Pentapetalae</taxon>
        <taxon>rosids</taxon>
        <taxon>malvids</taxon>
        <taxon>Brassicales</taxon>
        <taxon>Brassicaceae</taxon>
        <taxon>Brassiceae</taxon>
        <taxon>Brassica</taxon>
    </lineage>
</organism>
<reference evidence="2" key="1">
    <citation type="submission" date="2019-12" db="EMBL/GenBank/DDBJ databases">
        <title>Genome sequencing and annotation of Brassica cretica.</title>
        <authorList>
            <person name="Studholme D.J."/>
            <person name="Sarris P.F."/>
        </authorList>
    </citation>
    <scope>NUCLEOTIDE SEQUENCE</scope>
    <source>
        <strain evidence="2">PFS-001/15</strain>
        <tissue evidence="2">Leaf</tissue>
    </source>
</reference>
<accession>A0A8S9MG74</accession>
<feature type="compositionally biased region" description="Polar residues" evidence="1">
    <location>
        <begin position="7"/>
        <end position="24"/>
    </location>
</feature>
<proteinExistence type="predicted"/>
<gene>
    <name evidence="2" type="ORF">F2Q68_00041349</name>
</gene>
<dbReference type="AlphaFoldDB" id="A0A8S9MG74"/>